<keyword evidence="1" id="KW-0645">Protease</keyword>
<dbReference type="AlphaFoldDB" id="A0A1W2AUR8"/>
<sequence>MKITIKKLVPYLYQMPENSTSFSIKNWADDDKPREKLILKGRSVLSDAELIAILIGSGSRDESAVELSKRILASVNNNLNDLGKLSVKKLMQFKGIGEAKAVTIAAALEIGRRRRGEDAEKITKITSSKSVFELLQPSMGELPHEEFWVVFLNNSNKVLHCSQQSKGSITGTLVDVRLIMKEALEIGAVAIILAHNHPSGTLKPSAADKQITLKIKNAAEGLDIKVLDHLIITQTEYFSFADENIM</sequence>
<keyword evidence="9" id="KW-1185">Reference proteome</keyword>
<evidence type="ECO:0000256" key="6">
    <source>
        <dbReference type="RuleBase" id="RU003797"/>
    </source>
</evidence>
<dbReference type="EMBL" id="FWXO01000003">
    <property type="protein sequence ID" value="SMC64446.1"/>
    <property type="molecule type" value="Genomic_DNA"/>
</dbReference>
<dbReference type="PROSITE" id="PS50249">
    <property type="entry name" value="MPN"/>
    <property type="match status" value="1"/>
</dbReference>
<evidence type="ECO:0000256" key="3">
    <source>
        <dbReference type="ARBA" id="ARBA00022801"/>
    </source>
</evidence>
<evidence type="ECO:0000256" key="4">
    <source>
        <dbReference type="ARBA" id="ARBA00022833"/>
    </source>
</evidence>
<dbReference type="GO" id="GO:0046872">
    <property type="term" value="F:metal ion binding"/>
    <property type="evidence" value="ECO:0007669"/>
    <property type="project" value="UniProtKB-KW"/>
</dbReference>
<evidence type="ECO:0000313" key="9">
    <source>
        <dbReference type="Proteomes" id="UP000192360"/>
    </source>
</evidence>
<dbReference type="PANTHER" id="PTHR30471:SF3">
    <property type="entry name" value="UPF0758 PROTEIN YEES-RELATED"/>
    <property type="match status" value="1"/>
</dbReference>
<keyword evidence="3" id="KW-0378">Hydrolase</keyword>
<evidence type="ECO:0000256" key="5">
    <source>
        <dbReference type="ARBA" id="ARBA00023049"/>
    </source>
</evidence>
<dbReference type="NCBIfam" id="NF000642">
    <property type="entry name" value="PRK00024.1"/>
    <property type="match status" value="1"/>
</dbReference>
<evidence type="ECO:0000313" key="8">
    <source>
        <dbReference type="EMBL" id="SMC64446.1"/>
    </source>
</evidence>
<dbReference type="Gene3D" id="3.40.140.10">
    <property type="entry name" value="Cytidine Deaminase, domain 2"/>
    <property type="match status" value="1"/>
</dbReference>
<comment type="similarity">
    <text evidence="6">Belongs to the UPF0758 family.</text>
</comment>
<evidence type="ECO:0000256" key="2">
    <source>
        <dbReference type="ARBA" id="ARBA00022723"/>
    </source>
</evidence>
<dbReference type="Proteomes" id="UP000192360">
    <property type="component" value="Unassembled WGS sequence"/>
</dbReference>
<gene>
    <name evidence="8" type="ORF">SAMN05660703_2244</name>
</gene>
<dbReference type="InterPro" id="IPR037518">
    <property type="entry name" value="MPN"/>
</dbReference>
<protein>
    <submittedName>
        <fullName evidence="8">DNA repair protein RadC</fullName>
    </submittedName>
</protein>
<dbReference type="STRING" id="504486.SAMN05660703_2244"/>
<keyword evidence="5" id="KW-0482">Metalloprotease</keyword>
<keyword evidence="4" id="KW-0862">Zinc</keyword>
<dbReference type="GO" id="GO:0008237">
    <property type="term" value="F:metallopeptidase activity"/>
    <property type="evidence" value="ECO:0007669"/>
    <property type="project" value="UniProtKB-KW"/>
</dbReference>
<keyword evidence="2" id="KW-0479">Metal-binding</keyword>
<proteinExistence type="inferred from homology"/>
<dbReference type="Pfam" id="PF20582">
    <property type="entry name" value="UPF0758_N"/>
    <property type="match status" value="1"/>
</dbReference>
<dbReference type="GO" id="GO:0006508">
    <property type="term" value="P:proteolysis"/>
    <property type="evidence" value="ECO:0007669"/>
    <property type="project" value="UniProtKB-KW"/>
</dbReference>
<evidence type="ECO:0000256" key="1">
    <source>
        <dbReference type="ARBA" id="ARBA00022670"/>
    </source>
</evidence>
<evidence type="ECO:0000259" key="7">
    <source>
        <dbReference type="PROSITE" id="PS50249"/>
    </source>
</evidence>
<dbReference type="Pfam" id="PF04002">
    <property type="entry name" value="RadC"/>
    <property type="match status" value="1"/>
</dbReference>
<reference evidence="9" key="1">
    <citation type="submission" date="2017-04" db="EMBL/GenBank/DDBJ databases">
        <authorList>
            <person name="Varghese N."/>
            <person name="Submissions S."/>
        </authorList>
    </citation>
    <scope>NUCLEOTIDE SEQUENCE [LARGE SCALE GENOMIC DNA]</scope>
    <source>
        <strain evidence="9">DSM 21164</strain>
    </source>
</reference>
<accession>A0A1W2AUR8</accession>
<dbReference type="InterPro" id="IPR046778">
    <property type="entry name" value="UPF0758_N"/>
</dbReference>
<organism evidence="8 9">
    <name type="scientific">Cellulophaga tyrosinoxydans</name>
    <dbReference type="NCBI Taxonomy" id="504486"/>
    <lineage>
        <taxon>Bacteria</taxon>
        <taxon>Pseudomonadati</taxon>
        <taxon>Bacteroidota</taxon>
        <taxon>Flavobacteriia</taxon>
        <taxon>Flavobacteriales</taxon>
        <taxon>Flavobacteriaceae</taxon>
        <taxon>Cellulophaga</taxon>
    </lineage>
</organism>
<name>A0A1W2AUR8_9FLAO</name>
<dbReference type="CDD" id="cd08071">
    <property type="entry name" value="MPN_DUF2466"/>
    <property type="match status" value="1"/>
</dbReference>
<dbReference type="InterPro" id="IPR025657">
    <property type="entry name" value="RadC_JAB"/>
</dbReference>
<dbReference type="InterPro" id="IPR020891">
    <property type="entry name" value="UPF0758_CS"/>
</dbReference>
<dbReference type="PANTHER" id="PTHR30471">
    <property type="entry name" value="DNA REPAIR PROTEIN RADC"/>
    <property type="match status" value="1"/>
</dbReference>
<dbReference type="InterPro" id="IPR001405">
    <property type="entry name" value="UPF0758"/>
</dbReference>
<feature type="domain" description="MPN" evidence="7">
    <location>
        <begin position="124"/>
        <end position="246"/>
    </location>
</feature>
<dbReference type="PROSITE" id="PS01302">
    <property type="entry name" value="UPF0758"/>
    <property type="match status" value="1"/>
</dbReference>
<dbReference type="NCBIfam" id="TIGR00608">
    <property type="entry name" value="radc"/>
    <property type="match status" value="1"/>
</dbReference>